<dbReference type="SUPFAM" id="SSF47413">
    <property type="entry name" value="lambda repressor-like DNA-binding domains"/>
    <property type="match status" value="1"/>
</dbReference>
<dbReference type="AlphaFoldDB" id="A0A135I636"/>
<evidence type="ECO:0000313" key="2">
    <source>
        <dbReference type="Proteomes" id="UP000070529"/>
    </source>
</evidence>
<dbReference type="InterPro" id="IPR010982">
    <property type="entry name" value="Lambda_DNA-bd_dom_sf"/>
</dbReference>
<dbReference type="CDD" id="cd00093">
    <property type="entry name" value="HTH_XRE"/>
    <property type="match status" value="1"/>
</dbReference>
<accession>A0A135I636</accession>
<reference evidence="1 2" key="1">
    <citation type="submission" date="2015-11" db="EMBL/GenBank/DDBJ databases">
        <title>Genomic Taxonomy of the Vibrionaceae.</title>
        <authorList>
            <person name="Gomez-Gil B."/>
            <person name="Enciso-Ibarra J."/>
        </authorList>
    </citation>
    <scope>NUCLEOTIDE SEQUENCE [LARGE SCALE GENOMIC DNA]</scope>
    <source>
        <strain evidence="1 2">CAIM 912</strain>
    </source>
</reference>
<dbReference type="InterPro" id="IPR001387">
    <property type="entry name" value="Cro/C1-type_HTH"/>
</dbReference>
<protein>
    <submittedName>
        <fullName evidence="1">Uncharacterized protein</fullName>
    </submittedName>
</protein>
<dbReference type="EMBL" id="LNTY01000043">
    <property type="protein sequence ID" value="KXF80908.1"/>
    <property type="molecule type" value="Genomic_DNA"/>
</dbReference>
<gene>
    <name evidence="1" type="ORF">ATN88_17710</name>
</gene>
<proteinExistence type="predicted"/>
<dbReference type="OrthoDB" id="7064118at2"/>
<dbReference type="RefSeq" id="WP_067418293.1">
    <property type="nucleotide sequence ID" value="NZ_LNTY01000043.1"/>
</dbReference>
<evidence type="ECO:0000313" key="1">
    <source>
        <dbReference type="EMBL" id="KXF80908.1"/>
    </source>
</evidence>
<organism evidence="1 2">
    <name type="scientific">Enterovibrio coralii</name>
    <dbReference type="NCBI Taxonomy" id="294935"/>
    <lineage>
        <taxon>Bacteria</taxon>
        <taxon>Pseudomonadati</taxon>
        <taxon>Pseudomonadota</taxon>
        <taxon>Gammaproteobacteria</taxon>
        <taxon>Vibrionales</taxon>
        <taxon>Vibrionaceae</taxon>
        <taxon>Enterovibrio</taxon>
    </lineage>
</organism>
<dbReference type="Proteomes" id="UP000070529">
    <property type="component" value="Unassembled WGS sequence"/>
</dbReference>
<comment type="caution">
    <text evidence="1">The sequence shown here is derived from an EMBL/GenBank/DDBJ whole genome shotgun (WGS) entry which is preliminary data.</text>
</comment>
<dbReference type="Pfam" id="PF13412">
    <property type="entry name" value="HTH_24"/>
    <property type="match status" value="1"/>
</dbReference>
<keyword evidence="2" id="KW-1185">Reference proteome</keyword>
<sequence>MKFAGVITGDIVGSMTLSEAARRETLAALEAVFSSFGEDIVAEIYRGDAFQIYTENPEILLRVALAIRVNLLSQETQADARLSLSVATATERELPVRLSNNSKAFLLSGHHLDKMANERLVFSADDNELDDDVKMVVSLLDGYISTLTAKMAFALKRWMENPELSHADLAEKVGISRSAFTRIINRANYVRIDETCRWYAGRIKRYTEAHN</sequence>
<name>A0A135I636_9GAMM</name>
<dbReference type="GO" id="GO:0003677">
    <property type="term" value="F:DNA binding"/>
    <property type="evidence" value="ECO:0007669"/>
    <property type="project" value="InterPro"/>
</dbReference>
<dbReference type="STRING" id="294935.ATN88_17710"/>